<proteinExistence type="predicted"/>
<sequence length="137" mass="16114">MEMILPTTLTMFLFMGNILTLRLMERFSVIMLSLELVALVLLLLIVLLEFCPQRLRMILLRICIRSCLLVLNSLDVRLKGKLPSILVKLRHRLCMTMLRLDCKSLCLRFLPSRRIRLLLVNINKFGSERLDYLVLKR</sequence>
<keyword evidence="3" id="KW-1185">Reference proteome</keyword>
<dbReference type="GeneID" id="37627689"/>
<evidence type="ECO:0000313" key="3">
    <source>
        <dbReference type="Proteomes" id="UP000143742"/>
    </source>
</evidence>
<organism evidence="2 3">
    <name type="scientific">Circovirus-like genome DHCV-2</name>
    <dbReference type="NCBI Taxonomy" id="1788451"/>
    <lineage>
        <taxon>Viruses</taxon>
        <taxon>Monodnaviria</taxon>
        <taxon>Shotokuvirae</taxon>
        <taxon>Cressdnaviricota</taxon>
        <taxon>Arfiviricetes</taxon>
        <taxon>Saturnivirales</taxon>
        <taxon>Kanorauviridae</taxon>
        <taxon>Sakkuthvirus</taxon>
        <taxon>Sakkuthvirus donghis</taxon>
    </lineage>
</organism>
<accession>A0A190WHE5</accession>
<dbReference type="Proteomes" id="UP000143742">
    <property type="component" value="Segment"/>
</dbReference>
<evidence type="ECO:0000313" key="2">
    <source>
        <dbReference type="EMBL" id="AMB42999.1"/>
    </source>
</evidence>
<keyword evidence="1" id="KW-1133">Transmembrane helix</keyword>
<dbReference type="RefSeq" id="YP_009259735.1">
    <property type="nucleotide sequence ID" value="NC_030474.1"/>
</dbReference>
<dbReference type="KEGG" id="vg:37627689"/>
<feature type="transmembrane region" description="Helical" evidence="1">
    <location>
        <begin position="30"/>
        <end position="51"/>
    </location>
</feature>
<dbReference type="EMBL" id="KT149408">
    <property type="protein sequence ID" value="AMB42999.1"/>
    <property type="molecule type" value="Genomic_DNA"/>
</dbReference>
<reference evidence="2 3" key="1">
    <citation type="submission" date="2015-06" db="EMBL/GenBank/DDBJ databases">
        <title>Nucleotide composition analysis revealed diverse host origins of novel circovirus-like genomes in Dianchi and Donghu lake in China.</title>
        <authorList>
            <person name="Ge X.-Y."/>
            <person name="Fang W."/>
            <person name="Wang J."/>
            <person name="Wang M.-N."/>
            <person name="Liu H.-Z."/>
            <person name="Shi Z.-L."/>
        </authorList>
    </citation>
    <scope>NUCLEOTIDE SEQUENCE [LARGE SCALE GENOMIC DNA]</scope>
    <source>
        <strain evidence="2">DHCV-2</strain>
    </source>
</reference>
<name>A0A190WHE5_9VIRU</name>
<keyword evidence="1" id="KW-0472">Membrane</keyword>
<keyword evidence="1" id="KW-0812">Transmembrane</keyword>
<evidence type="ECO:0000256" key="1">
    <source>
        <dbReference type="SAM" id="Phobius"/>
    </source>
</evidence>
<protein>
    <submittedName>
        <fullName evidence="2">Uncharacterized protein</fullName>
    </submittedName>
</protein>